<dbReference type="PANTHER" id="PTHR30085">
    <property type="entry name" value="AMINO ACID ABC TRANSPORTER PERMEASE"/>
    <property type="match status" value="1"/>
</dbReference>
<keyword evidence="3 4" id="KW-0732">Signal</keyword>
<feature type="domain" description="Solute-binding protein family 3/N-terminal" evidence="5">
    <location>
        <begin position="51"/>
        <end position="268"/>
    </location>
</feature>
<evidence type="ECO:0000256" key="1">
    <source>
        <dbReference type="ARBA" id="ARBA00010333"/>
    </source>
</evidence>
<evidence type="ECO:0000256" key="4">
    <source>
        <dbReference type="SAM" id="SignalP"/>
    </source>
</evidence>
<keyword evidence="2" id="KW-0813">Transport</keyword>
<dbReference type="InterPro" id="IPR001638">
    <property type="entry name" value="Solute-binding_3/MltF_N"/>
</dbReference>
<dbReference type="SUPFAM" id="SSF53850">
    <property type="entry name" value="Periplasmic binding protein-like II"/>
    <property type="match status" value="1"/>
</dbReference>
<comment type="caution">
    <text evidence="6">The sequence shown here is derived from an EMBL/GenBank/DDBJ whole genome shotgun (WGS) entry which is preliminary data.</text>
</comment>
<evidence type="ECO:0000259" key="5">
    <source>
        <dbReference type="SMART" id="SM00062"/>
    </source>
</evidence>
<protein>
    <submittedName>
        <fullName evidence="6">Amino acid ABC transporter substrate-binding protein</fullName>
    </submittedName>
</protein>
<dbReference type="EMBL" id="CABPRV010000008">
    <property type="protein sequence ID" value="VVE27163.1"/>
    <property type="molecule type" value="Genomic_DNA"/>
</dbReference>
<feature type="chain" id="PRO_5046761994" evidence="4">
    <location>
        <begin position="35"/>
        <end position="290"/>
    </location>
</feature>
<evidence type="ECO:0000313" key="6">
    <source>
        <dbReference type="EMBL" id="VVE27163.1"/>
    </source>
</evidence>
<dbReference type="Pfam" id="PF00497">
    <property type="entry name" value="SBP_bac_3"/>
    <property type="match status" value="1"/>
</dbReference>
<dbReference type="Proteomes" id="UP000366065">
    <property type="component" value="Unassembled WGS sequence"/>
</dbReference>
<proteinExistence type="inferred from homology"/>
<reference evidence="6 7" key="1">
    <citation type="submission" date="2019-08" db="EMBL/GenBank/DDBJ databases">
        <authorList>
            <person name="Peeters C."/>
        </authorList>
    </citation>
    <scope>NUCLEOTIDE SEQUENCE [LARGE SCALE GENOMIC DNA]</scope>
    <source>
        <strain evidence="6 7">LMG 20602</strain>
    </source>
</reference>
<feature type="signal peptide" evidence="4">
    <location>
        <begin position="1"/>
        <end position="34"/>
    </location>
</feature>
<dbReference type="Gene3D" id="3.40.190.10">
    <property type="entry name" value="Periplasmic binding protein-like II"/>
    <property type="match status" value="2"/>
</dbReference>
<gene>
    <name evidence="6" type="ORF">PCA20602_03454</name>
</gene>
<sequence>MSRPTRSFVAVLATASTAATLIALATLTARPALAAPGDLPPVPAEIKAQSQLRVGVRCDQPPYGYQDSSGAFAGVEVEMGRQIAEWALGSKDKAVFTCVTAENRVPQLLGRKVDLLIATLGVSPERARVIDFTQPYRWGASDVVVRRDSGINSIADLKGKTLVALKGSVQAKWFEDHMPDVKMLRLNTAADAMQTFRQGRADAYTHDAATLVVAAAQDPSAKLLGQYFQISDAAIGVRKNEAAWRDYLSATIARMRYEGRFVQWVKLNVPESIRSYYLSVFQQGRPKETL</sequence>
<dbReference type="InterPro" id="IPR051455">
    <property type="entry name" value="Bact_solute-bind_prot3"/>
</dbReference>
<dbReference type="SMART" id="SM00062">
    <property type="entry name" value="PBPb"/>
    <property type="match status" value="1"/>
</dbReference>
<organism evidence="6 7">
    <name type="scientific">Pandoraea capi</name>
    <dbReference type="NCBI Taxonomy" id="2508286"/>
    <lineage>
        <taxon>Bacteria</taxon>
        <taxon>Pseudomonadati</taxon>
        <taxon>Pseudomonadota</taxon>
        <taxon>Betaproteobacteria</taxon>
        <taxon>Burkholderiales</taxon>
        <taxon>Burkholderiaceae</taxon>
        <taxon>Pandoraea</taxon>
    </lineage>
</organism>
<evidence type="ECO:0000256" key="3">
    <source>
        <dbReference type="ARBA" id="ARBA00022729"/>
    </source>
</evidence>
<evidence type="ECO:0000313" key="7">
    <source>
        <dbReference type="Proteomes" id="UP000366065"/>
    </source>
</evidence>
<dbReference type="RefSeq" id="WP_150722253.1">
    <property type="nucleotide sequence ID" value="NZ_CABPRV010000008.1"/>
</dbReference>
<evidence type="ECO:0000256" key="2">
    <source>
        <dbReference type="ARBA" id="ARBA00022448"/>
    </source>
</evidence>
<accession>A0ABY6W6F0</accession>
<keyword evidence="7" id="KW-1185">Reference proteome</keyword>
<name>A0ABY6W6F0_9BURK</name>
<comment type="similarity">
    <text evidence="1">Belongs to the bacterial solute-binding protein 3 family.</text>
</comment>
<dbReference type="PANTHER" id="PTHR30085:SF6">
    <property type="entry name" value="ABC TRANSPORTER GLUTAMINE-BINDING PROTEIN GLNH"/>
    <property type="match status" value="1"/>
</dbReference>